<dbReference type="InterPro" id="IPR036420">
    <property type="entry name" value="BRCT_dom_sf"/>
</dbReference>
<proteinExistence type="predicted"/>
<evidence type="ECO:0000313" key="1">
    <source>
        <dbReference type="EMBL" id="BDR58218.1"/>
    </source>
</evidence>
<name>A0AAU9DW81_9LACO</name>
<protein>
    <submittedName>
        <fullName evidence="1">Uncharacterized protein</fullName>
    </submittedName>
</protein>
<dbReference type="KEGG" id="xap:XA3_06590"/>
<accession>A0AAU9DW81</accession>
<dbReference type="EMBL" id="AP026802">
    <property type="protein sequence ID" value="BDR58218.1"/>
    <property type="molecule type" value="Genomic_DNA"/>
</dbReference>
<evidence type="ECO:0000313" key="2">
    <source>
        <dbReference type="Proteomes" id="UP001321861"/>
    </source>
</evidence>
<dbReference type="AlphaFoldDB" id="A0AAU9DW81"/>
<keyword evidence="2" id="KW-1185">Reference proteome</keyword>
<gene>
    <name evidence="1" type="ORF">XA3_06590</name>
</gene>
<organism evidence="1 2">
    <name type="scientific">Xylocopilactobacillus apicola</name>
    <dbReference type="NCBI Taxonomy" id="2932184"/>
    <lineage>
        <taxon>Bacteria</taxon>
        <taxon>Bacillati</taxon>
        <taxon>Bacillota</taxon>
        <taxon>Bacilli</taxon>
        <taxon>Lactobacillales</taxon>
        <taxon>Lactobacillaceae</taxon>
        <taxon>Xylocopilactobacillus</taxon>
    </lineage>
</organism>
<reference evidence="1 2" key="1">
    <citation type="journal article" date="2023" name="Microbiol. Spectr.">
        <title>Symbiosis of Carpenter Bees with Uncharacterized Lactic Acid Bacteria Showing NAD Auxotrophy.</title>
        <authorList>
            <person name="Kawasaki S."/>
            <person name="Ozawa K."/>
            <person name="Mori T."/>
            <person name="Yamamoto A."/>
            <person name="Ito M."/>
            <person name="Ohkuma M."/>
            <person name="Sakamoto M."/>
            <person name="Matsutani M."/>
        </authorList>
    </citation>
    <scope>NUCLEOTIDE SEQUENCE [LARGE SCALE GENOMIC DNA]</scope>
    <source>
        <strain evidence="1 2">XA3</strain>
    </source>
</reference>
<dbReference type="SUPFAM" id="SSF52113">
    <property type="entry name" value="BRCT domain"/>
    <property type="match status" value="1"/>
</dbReference>
<dbReference type="RefSeq" id="WP_317636134.1">
    <property type="nucleotide sequence ID" value="NZ_AP026802.1"/>
</dbReference>
<dbReference type="Proteomes" id="UP001321861">
    <property type="component" value="Chromosome"/>
</dbReference>
<sequence>MEFNEKNIYFIDTDAPIDLGLIVKRIKQLGAQQVKATHKSIDYLIYDEDIDHDLKLQARFERLKKNKPVVISPLELIKEMGFKPNEAYIQWDPYPNYDPWTGDKLSLWEN</sequence>